<evidence type="ECO:0000313" key="2">
    <source>
        <dbReference type="Proteomes" id="UP001231197"/>
    </source>
</evidence>
<keyword evidence="2" id="KW-1185">Reference proteome</keyword>
<dbReference type="InterPro" id="IPR045944">
    <property type="entry name" value="DUF6364"/>
</dbReference>
<sequence length="86" mass="9829">MDKTLPLSLDKVIIENAKNYAKSNNISLSKLIESYLITLTKQEITSTKTTPLVESLSGIINLDEDFDIRDAYTDYLIEKYNKQIID</sequence>
<dbReference type="RefSeq" id="WP_290207857.1">
    <property type="nucleotide sequence ID" value="NZ_JASDDK010000011.1"/>
</dbReference>
<gene>
    <name evidence="1" type="ORF">QMA06_15660</name>
</gene>
<dbReference type="Proteomes" id="UP001231197">
    <property type="component" value="Unassembled WGS sequence"/>
</dbReference>
<accession>A0ABT7ZYS6</accession>
<proteinExistence type="predicted"/>
<name>A0ABT7ZYS6_9FLAO</name>
<protein>
    <submittedName>
        <fullName evidence="1">DUF6364 family protein</fullName>
    </submittedName>
</protein>
<evidence type="ECO:0000313" key="1">
    <source>
        <dbReference type="EMBL" id="MDN3494158.1"/>
    </source>
</evidence>
<organism evidence="1 2">
    <name type="scientific">Winogradskyella bathintestinalis</name>
    <dbReference type="NCBI Taxonomy" id="3035208"/>
    <lineage>
        <taxon>Bacteria</taxon>
        <taxon>Pseudomonadati</taxon>
        <taxon>Bacteroidota</taxon>
        <taxon>Flavobacteriia</taxon>
        <taxon>Flavobacteriales</taxon>
        <taxon>Flavobacteriaceae</taxon>
        <taxon>Winogradskyella</taxon>
    </lineage>
</organism>
<comment type="caution">
    <text evidence="1">The sequence shown here is derived from an EMBL/GenBank/DDBJ whole genome shotgun (WGS) entry which is preliminary data.</text>
</comment>
<dbReference type="EMBL" id="JASDDK010000011">
    <property type="protein sequence ID" value="MDN3494158.1"/>
    <property type="molecule type" value="Genomic_DNA"/>
</dbReference>
<reference evidence="1 2" key="1">
    <citation type="journal article" date="2023" name="Int. J. Syst. Evol. Microbiol.">
        <title>Winogradskyella bathintestinalis sp. nov., isolated from the intestine of the deep-sea loosejaw dragonfish, Malacosteus niger.</title>
        <authorList>
            <person name="Uniacke-Lowe S."/>
            <person name="Johnson C.N."/>
            <person name="Stanton C."/>
            <person name="Hill C."/>
            <person name="Ross P."/>
        </authorList>
    </citation>
    <scope>NUCLEOTIDE SEQUENCE [LARGE SCALE GENOMIC DNA]</scope>
    <source>
        <strain evidence="1 2">APC 3343</strain>
    </source>
</reference>
<dbReference type="Pfam" id="PF19891">
    <property type="entry name" value="DUF6364"/>
    <property type="match status" value="1"/>
</dbReference>